<proteinExistence type="predicted"/>
<sequence length="538" mass="61296">MSTKHRLLLLTGCLFCLGATGQRKTRPTAATYISLGTTQLSFQTDYSTLEATHHANEFRLHVYTGDVLIQAINLDSLIVGPQGGQFMKLATRSAFGQLQARLFKNDSLLQDWAPLSALPAYIDSNTMYKYNRGEPGRGRQLANIKLDNSDSLLLELRNNSGASLLRVTITKGAWDTQPFIQSMSIAPPGADLYASRNSVTKRFYKSKENTFYQGWPGDGLTLHHQVMVPGVSLSLLFRQRGVRGDSIFEYRLWRNDTHRGWQRSDEIIHTDPLEAGTSYILEVRFADQPTRRSIYSFKVPAAWYQTWWVRALAALLLATLLLLIFGWMRLRLMRRKAERYRLETQALYAQMNPHFLFNALSTIQGLMNDGQTTKANHYLTGFASLLRGTIQMGNRTTVPLVTELKNLEHYIRLEQMRFNFNYIYTIDETIPTNDLEVPPLLAQPLIENAVKHGLAARREDGLLVIHIYRKKNDFLMSIHDNGEGFDAQAATGGYGLRLTRERISLFNKQSQSQQLLLTFTSGETGTTMIIRYKNWLHD</sequence>
<accession>A0ABY6IYB3</accession>
<dbReference type="RefSeq" id="WP_264280646.1">
    <property type="nucleotide sequence ID" value="NZ_CP107006.1"/>
</dbReference>
<dbReference type="InterPro" id="IPR050640">
    <property type="entry name" value="Bact_2-comp_sensor_kinase"/>
</dbReference>
<keyword evidence="1" id="KW-1133">Transmembrane helix</keyword>
<name>A0ABY6IYB3_9BACT</name>
<keyword evidence="1" id="KW-0472">Membrane</keyword>
<evidence type="ECO:0000313" key="3">
    <source>
        <dbReference type="EMBL" id="UYQ92376.1"/>
    </source>
</evidence>
<protein>
    <submittedName>
        <fullName evidence="3">Histidine kinase</fullName>
    </submittedName>
</protein>
<feature type="transmembrane region" description="Helical" evidence="1">
    <location>
        <begin position="307"/>
        <end position="330"/>
    </location>
</feature>
<dbReference type="Gene3D" id="3.30.565.10">
    <property type="entry name" value="Histidine kinase-like ATPase, C-terminal domain"/>
    <property type="match status" value="1"/>
</dbReference>
<dbReference type="GO" id="GO:0016301">
    <property type="term" value="F:kinase activity"/>
    <property type="evidence" value="ECO:0007669"/>
    <property type="project" value="UniProtKB-KW"/>
</dbReference>
<gene>
    <name evidence="3" type="ORF">MKQ68_20030</name>
</gene>
<reference evidence="3" key="1">
    <citation type="submission" date="2022-10" db="EMBL/GenBank/DDBJ databases">
        <title>Chitinophaga sp. nov., isolated from soil.</title>
        <authorList>
            <person name="Jeon C.O."/>
        </authorList>
    </citation>
    <scope>NUCLEOTIDE SEQUENCE</scope>
    <source>
        <strain evidence="3">R8</strain>
    </source>
</reference>
<evidence type="ECO:0000256" key="1">
    <source>
        <dbReference type="SAM" id="Phobius"/>
    </source>
</evidence>
<evidence type="ECO:0000259" key="2">
    <source>
        <dbReference type="Pfam" id="PF06580"/>
    </source>
</evidence>
<dbReference type="Pfam" id="PF06580">
    <property type="entry name" value="His_kinase"/>
    <property type="match status" value="1"/>
</dbReference>
<dbReference type="SUPFAM" id="SSF55874">
    <property type="entry name" value="ATPase domain of HSP90 chaperone/DNA topoisomerase II/histidine kinase"/>
    <property type="match status" value="1"/>
</dbReference>
<keyword evidence="1" id="KW-0812">Transmembrane</keyword>
<dbReference type="InterPro" id="IPR036890">
    <property type="entry name" value="HATPase_C_sf"/>
</dbReference>
<evidence type="ECO:0000313" key="4">
    <source>
        <dbReference type="Proteomes" id="UP001162741"/>
    </source>
</evidence>
<keyword evidence="3" id="KW-0418">Kinase</keyword>
<dbReference type="InterPro" id="IPR010559">
    <property type="entry name" value="Sig_transdc_His_kin_internal"/>
</dbReference>
<dbReference type="Proteomes" id="UP001162741">
    <property type="component" value="Chromosome"/>
</dbReference>
<feature type="domain" description="Signal transduction histidine kinase internal region" evidence="2">
    <location>
        <begin position="343"/>
        <end position="419"/>
    </location>
</feature>
<dbReference type="EMBL" id="CP107006">
    <property type="protein sequence ID" value="UYQ92376.1"/>
    <property type="molecule type" value="Genomic_DNA"/>
</dbReference>
<dbReference type="PANTHER" id="PTHR34220:SF7">
    <property type="entry name" value="SENSOR HISTIDINE KINASE YPDA"/>
    <property type="match status" value="1"/>
</dbReference>
<keyword evidence="3" id="KW-0808">Transferase</keyword>
<keyword evidence="4" id="KW-1185">Reference proteome</keyword>
<organism evidence="3 4">
    <name type="scientific">Chitinophaga horti</name>
    <dbReference type="NCBI Taxonomy" id="2920382"/>
    <lineage>
        <taxon>Bacteria</taxon>
        <taxon>Pseudomonadati</taxon>
        <taxon>Bacteroidota</taxon>
        <taxon>Chitinophagia</taxon>
        <taxon>Chitinophagales</taxon>
        <taxon>Chitinophagaceae</taxon>
        <taxon>Chitinophaga</taxon>
    </lineage>
</organism>
<dbReference type="PANTHER" id="PTHR34220">
    <property type="entry name" value="SENSOR HISTIDINE KINASE YPDA"/>
    <property type="match status" value="1"/>
</dbReference>